<comment type="similarity">
    <text evidence="4">Belongs to the anthranilate synthase component I family.</text>
</comment>
<dbReference type="KEGG" id="ete:ETEE_3885"/>
<dbReference type="PANTHER" id="PTHR11236:SF50">
    <property type="entry name" value="AMINODEOXYCHORISMATE SYNTHASE COMPONENT 1"/>
    <property type="match status" value="1"/>
</dbReference>
<organism evidence="14 15">
    <name type="scientific">Edwardsiella anguillarum ET080813</name>
    <dbReference type="NCBI Taxonomy" id="667120"/>
    <lineage>
        <taxon>Bacteria</taxon>
        <taxon>Pseudomonadati</taxon>
        <taxon>Pseudomonadota</taxon>
        <taxon>Gammaproteobacteria</taxon>
        <taxon>Enterobacterales</taxon>
        <taxon>Hafniaceae</taxon>
        <taxon>Edwardsiella</taxon>
    </lineage>
</organism>
<dbReference type="Gene3D" id="3.60.120.10">
    <property type="entry name" value="Anthranilate synthase"/>
    <property type="match status" value="1"/>
</dbReference>
<evidence type="ECO:0000256" key="8">
    <source>
        <dbReference type="ARBA" id="ARBA00022909"/>
    </source>
</evidence>
<comment type="catalytic activity">
    <reaction evidence="1">
        <text>chorismate + L-glutamine = 4-amino-4-deoxychorismate + L-glutamate</text>
        <dbReference type="Rhea" id="RHEA:11672"/>
        <dbReference type="ChEBI" id="CHEBI:29748"/>
        <dbReference type="ChEBI" id="CHEBI:29985"/>
        <dbReference type="ChEBI" id="CHEBI:58359"/>
        <dbReference type="ChEBI" id="CHEBI:58406"/>
        <dbReference type="EC" id="2.6.1.85"/>
    </reaction>
</comment>
<dbReference type="InterPro" id="IPR006805">
    <property type="entry name" value="Anth_synth_I_N"/>
</dbReference>
<dbReference type="HOGENOM" id="CLU_006493_9_3_6"/>
<dbReference type="Proteomes" id="UP000028681">
    <property type="component" value="Chromosome"/>
</dbReference>
<comment type="cofactor">
    <cofactor evidence="2">
        <name>Mg(2+)</name>
        <dbReference type="ChEBI" id="CHEBI:18420"/>
    </cofactor>
</comment>
<evidence type="ECO:0000256" key="2">
    <source>
        <dbReference type="ARBA" id="ARBA00001946"/>
    </source>
</evidence>
<evidence type="ECO:0000256" key="7">
    <source>
        <dbReference type="ARBA" id="ARBA00022842"/>
    </source>
</evidence>
<dbReference type="InterPro" id="IPR005802">
    <property type="entry name" value="ADC_synth_comp_1"/>
</dbReference>
<gene>
    <name evidence="14" type="primary">pabB</name>
    <name evidence="14" type="ORF">ETEE_3885</name>
</gene>
<evidence type="ECO:0000259" key="12">
    <source>
        <dbReference type="Pfam" id="PF00425"/>
    </source>
</evidence>
<dbReference type="NCBIfam" id="NF012009">
    <property type="entry name" value="PRK15465.1"/>
    <property type="match status" value="1"/>
</dbReference>
<keyword evidence="14" id="KW-0032">Aminotransferase</keyword>
<feature type="domain" description="Chorismate-utilising enzyme C-terminal" evidence="12">
    <location>
        <begin position="192"/>
        <end position="445"/>
    </location>
</feature>
<dbReference type="GO" id="GO:0046820">
    <property type="term" value="F:4-amino-4-deoxychorismate synthase activity"/>
    <property type="evidence" value="ECO:0007669"/>
    <property type="project" value="UniProtKB-EC"/>
</dbReference>
<dbReference type="GeneID" id="33941245"/>
<dbReference type="GO" id="GO:0000162">
    <property type="term" value="P:L-tryptophan biosynthetic process"/>
    <property type="evidence" value="ECO:0007669"/>
    <property type="project" value="TreeGrafter"/>
</dbReference>
<dbReference type="EMBL" id="CP006664">
    <property type="protein sequence ID" value="AIJ10295.1"/>
    <property type="molecule type" value="Genomic_DNA"/>
</dbReference>
<evidence type="ECO:0000256" key="11">
    <source>
        <dbReference type="ARBA" id="ARBA00078907"/>
    </source>
</evidence>
<evidence type="ECO:0000256" key="5">
    <source>
        <dbReference type="ARBA" id="ARBA00013139"/>
    </source>
</evidence>
<evidence type="ECO:0000313" key="15">
    <source>
        <dbReference type="Proteomes" id="UP000028681"/>
    </source>
</evidence>
<dbReference type="RefSeq" id="WP_034163346.1">
    <property type="nucleotide sequence ID" value="NZ_CP006664.1"/>
</dbReference>
<keyword evidence="8" id="KW-0289">Folate biosynthesis</keyword>
<comment type="pathway">
    <text evidence="3">Cofactor biosynthesis; tetrahydrofolate biosynthesis; 4-aminobenzoate from chorismate: step 1/2.</text>
</comment>
<name>A0A076LNX5_9GAMM</name>
<dbReference type="NCBIfam" id="TIGR00553">
    <property type="entry name" value="pabB"/>
    <property type="match status" value="1"/>
</dbReference>
<evidence type="ECO:0000256" key="6">
    <source>
        <dbReference type="ARBA" id="ARBA00022679"/>
    </source>
</evidence>
<feature type="domain" description="Anthranilate synthase component I N-terminal" evidence="13">
    <location>
        <begin position="20"/>
        <end position="156"/>
    </location>
</feature>
<sequence>MTAIPELTQRDLPYQPDAALRYFAPLAHHPWAMLLSSAAADHAHNRYDIVVADPCATLQTRGGRTQIASREGACRNDDGDPLTLLRAAIARYLPRCPPQPDLPFCGGALGLWGYDLGRRFERLPSLACADLQTPDMAQGIYDWALIVDHQRRRVTLLSWRDAGARLAWLLAQTPAPAAPFSLTSAWQANLSRHAYRQAFQRIQAHLQAGDCYQINLTQRFSADYRGDEWQAFLRLTQANRAPFSAFLRLPHSAVLSVSPERFLQLTQGDIVTRPIKGTLPRCPAPHDDAQQRLRLAASAKDRAENLMIVDLMRNDVGRIAAPGSVSVPELFAVETFPAVHHLVSTVRARLAGGLDACDLLRACFPGGSITGAPKIRAMEIIDALEPQRRNLYCGSVGYISACGNMDTSITIRTLLAEHGRLHCWAGGGIVADSEAEAEYQETLDKVSRILPLLADGAPARCD</sequence>
<dbReference type="SUPFAM" id="SSF56322">
    <property type="entry name" value="ADC synthase"/>
    <property type="match status" value="1"/>
</dbReference>
<dbReference type="PRINTS" id="PR00095">
    <property type="entry name" value="ANTSNTHASEI"/>
</dbReference>
<protein>
    <recommendedName>
        <fullName evidence="10">Aminodeoxychorismate synthase component 1</fullName>
        <ecNumber evidence="5">2.6.1.85</ecNumber>
    </recommendedName>
    <alternativeName>
        <fullName evidence="11">4-amino-4-deoxychorismate synthase component 1</fullName>
    </alternativeName>
</protein>
<evidence type="ECO:0000259" key="13">
    <source>
        <dbReference type="Pfam" id="PF04715"/>
    </source>
</evidence>
<evidence type="ECO:0000256" key="1">
    <source>
        <dbReference type="ARBA" id="ARBA00001000"/>
    </source>
</evidence>
<evidence type="ECO:0000313" key="14">
    <source>
        <dbReference type="EMBL" id="AIJ10295.1"/>
    </source>
</evidence>
<dbReference type="EC" id="2.6.1.85" evidence="5"/>
<dbReference type="Pfam" id="PF04715">
    <property type="entry name" value="Anth_synt_I_N"/>
    <property type="match status" value="1"/>
</dbReference>
<dbReference type="FunFam" id="3.60.120.10:FF:000004">
    <property type="entry name" value="Aminodeoxychorismate synthase, component I"/>
    <property type="match status" value="1"/>
</dbReference>
<dbReference type="PANTHER" id="PTHR11236">
    <property type="entry name" value="AMINOBENZOATE/ANTHRANILATE SYNTHASE"/>
    <property type="match status" value="1"/>
</dbReference>
<evidence type="ECO:0000256" key="3">
    <source>
        <dbReference type="ARBA" id="ARBA00005009"/>
    </source>
</evidence>
<dbReference type="InterPro" id="IPR005801">
    <property type="entry name" value="ADC_synthase"/>
</dbReference>
<dbReference type="InterPro" id="IPR015890">
    <property type="entry name" value="Chorismate_C"/>
</dbReference>
<dbReference type="Pfam" id="PF00425">
    <property type="entry name" value="Chorismate_bind"/>
    <property type="match status" value="1"/>
</dbReference>
<reference evidence="14 15" key="1">
    <citation type="journal article" date="2012" name="PLoS ONE">
        <title>Edwardsiella comparative phylogenomics reveal the new intra/inter-species taxonomic relationships, virulence evolution and niche adaptation mechanisms.</title>
        <authorList>
            <person name="Yang M."/>
            <person name="Lv Y."/>
            <person name="Xiao J."/>
            <person name="Wu H."/>
            <person name="Zheng H."/>
            <person name="Liu Q."/>
            <person name="Zhang Y."/>
            <person name="Wang Q."/>
        </authorList>
    </citation>
    <scope>NUCLEOTIDE SEQUENCE [LARGE SCALE GENOMIC DNA]</scope>
    <source>
        <strain evidence="15">080813</strain>
    </source>
</reference>
<dbReference type="GO" id="GO:0046656">
    <property type="term" value="P:folic acid biosynthetic process"/>
    <property type="evidence" value="ECO:0007669"/>
    <property type="project" value="UniProtKB-KW"/>
</dbReference>
<keyword evidence="6 14" id="KW-0808">Transferase</keyword>
<dbReference type="InterPro" id="IPR019999">
    <property type="entry name" value="Anth_synth_I-like"/>
</dbReference>
<evidence type="ECO:0000256" key="10">
    <source>
        <dbReference type="ARBA" id="ARBA00070463"/>
    </source>
</evidence>
<evidence type="ECO:0000256" key="9">
    <source>
        <dbReference type="ARBA" id="ARBA00062013"/>
    </source>
</evidence>
<accession>A0A076LNX5</accession>
<dbReference type="AlphaFoldDB" id="A0A076LNX5"/>
<comment type="subunit">
    <text evidence="9">Monomer. Heterodimer consisting of two non-identical subunits: a glutamine amidotransferase subunit (PabA) and a aminodeoxychorismate synthase subunit (PabB).</text>
</comment>
<dbReference type="GO" id="GO:0046654">
    <property type="term" value="P:tetrahydrofolate biosynthetic process"/>
    <property type="evidence" value="ECO:0007669"/>
    <property type="project" value="UniProtKB-ARBA"/>
</dbReference>
<evidence type="ECO:0000256" key="4">
    <source>
        <dbReference type="ARBA" id="ARBA00009562"/>
    </source>
</evidence>
<proteinExistence type="inferred from homology"/>
<keyword evidence="7" id="KW-0460">Magnesium</keyword>